<dbReference type="InterPro" id="IPR003661">
    <property type="entry name" value="HisK_dim/P_dom"/>
</dbReference>
<evidence type="ECO:0000256" key="2">
    <source>
        <dbReference type="ARBA" id="ARBA00012438"/>
    </source>
</evidence>
<dbReference type="AlphaFoldDB" id="A0A3B0YGU1"/>
<organism evidence="9">
    <name type="scientific">hydrothermal vent metagenome</name>
    <dbReference type="NCBI Taxonomy" id="652676"/>
    <lineage>
        <taxon>unclassified sequences</taxon>
        <taxon>metagenomes</taxon>
        <taxon>ecological metagenomes</taxon>
    </lineage>
</organism>
<dbReference type="GO" id="GO:0000155">
    <property type="term" value="F:phosphorelay sensor kinase activity"/>
    <property type="evidence" value="ECO:0007669"/>
    <property type="project" value="InterPro"/>
</dbReference>
<dbReference type="GO" id="GO:0016036">
    <property type="term" value="P:cellular response to phosphate starvation"/>
    <property type="evidence" value="ECO:0007669"/>
    <property type="project" value="TreeGrafter"/>
</dbReference>
<dbReference type="SMART" id="SM00388">
    <property type="entry name" value="HisKA"/>
    <property type="match status" value="1"/>
</dbReference>
<evidence type="ECO:0000256" key="4">
    <source>
        <dbReference type="ARBA" id="ARBA00022679"/>
    </source>
</evidence>
<evidence type="ECO:0000256" key="1">
    <source>
        <dbReference type="ARBA" id="ARBA00000085"/>
    </source>
</evidence>
<evidence type="ECO:0000256" key="7">
    <source>
        <dbReference type="SAM" id="Phobius"/>
    </source>
</evidence>
<evidence type="ECO:0000313" key="9">
    <source>
        <dbReference type="EMBL" id="VAW80138.1"/>
    </source>
</evidence>
<evidence type="ECO:0000256" key="5">
    <source>
        <dbReference type="ARBA" id="ARBA00022777"/>
    </source>
</evidence>
<dbReference type="InterPro" id="IPR036097">
    <property type="entry name" value="HisK_dim/P_sf"/>
</dbReference>
<keyword evidence="5" id="KW-0418">Kinase</keyword>
<dbReference type="Pfam" id="PF11808">
    <property type="entry name" value="PhoR"/>
    <property type="match status" value="1"/>
</dbReference>
<dbReference type="EMBL" id="UOFM01000342">
    <property type="protein sequence ID" value="VAW80138.1"/>
    <property type="molecule type" value="Genomic_DNA"/>
</dbReference>
<dbReference type="Pfam" id="PF00512">
    <property type="entry name" value="HisKA"/>
    <property type="match status" value="1"/>
</dbReference>
<keyword evidence="4 9" id="KW-0808">Transferase</keyword>
<feature type="transmembrane region" description="Helical" evidence="7">
    <location>
        <begin position="12"/>
        <end position="43"/>
    </location>
</feature>
<dbReference type="SUPFAM" id="SSF47384">
    <property type="entry name" value="Homodimeric domain of signal transducing histidine kinase"/>
    <property type="match status" value="1"/>
</dbReference>
<reference evidence="9" key="1">
    <citation type="submission" date="2018-06" db="EMBL/GenBank/DDBJ databases">
        <authorList>
            <person name="Zhirakovskaya E."/>
        </authorList>
    </citation>
    <scope>NUCLEOTIDE SEQUENCE</scope>
</reference>
<gene>
    <name evidence="9" type="ORF">MNBD_GAMMA14-2270</name>
</gene>
<dbReference type="InterPro" id="IPR021766">
    <property type="entry name" value="PhoR_N"/>
</dbReference>
<feature type="non-terminal residue" evidence="9">
    <location>
        <position position="291"/>
    </location>
</feature>
<feature type="domain" description="Signal transduction histidine kinase dimerisation/phosphoacceptor" evidence="8">
    <location>
        <begin position="204"/>
        <end position="269"/>
    </location>
</feature>
<keyword evidence="3" id="KW-0597">Phosphoprotein</keyword>
<dbReference type="PANTHER" id="PTHR45453">
    <property type="entry name" value="PHOSPHATE REGULON SENSOR PROTEIN PHOR"/>
    <property type="match status" value="1"/>
</dbReference>
<proteinExistence type="predicted"/>
<dbReference type="FunFam" id="1.10.287.130:FF:000001">
    <property type="entry name" value="Two-component sensor histidine kinase"/>
    <property type="match status" value="1"/>
</dbReference>
<accession>A0A3B0YGU1</accession>
<keyword evidence="7" id="KW-0812">Transmembrane</keyword>
<keyword evidence="6" id="KW-0902">Two-component regulatory system</keyword>
<name>A0A3B0YGU1_9ZZZZ</name>
<dbReference type="InterPro" id="IPR050351">
    <property type="entry name" value="BphY/WalK/GraS-like"/>
</dbReference>
<sequence length="291" mass="33645">MTQAWQNELWRLAGWLLAGTLVGALFGQIMAGLLLVLTVYLAWHLYNLHRLVRWLRESKSFKPPEASGIWDEAFEHIYRLQQRNQKRKRNLSRMLKRLHKMTGALPDATVELRPASEKIEWWNTAAARYLGFEFPRDSGQRISNLIRHPAFLEYLHSNDYAQGVEIPSPVDEGKTLRIRIVSYAGNRRLLVARDMTRIQKLERMRQDFVANVSHELRSPLTVISGYLEALSDEEPDARFIDPLRSMQQQTRRMNHLVDDLILLARLESDEPGNGAQVVNMPDLIALVIDQA</sequence>
<comment type="catalytic activity">
    <reaction evidence="1">
        <text>ATP + protein L-histidine = ADP + protein N-phospho-L-histidine.</text>
        <dbReference type="EC" id="2.7.13.3"/>
    </reaction>
</comment>
<dbReference type="Gene3D" id="1.10.287.130">
    <property type="match status" value="1"/>
</dbReference>
<keyword evidence="7" id="KW-0472">Membrane</keyword>
<evidence type="ECO:0000259" key="8">
    <source>
        <dbReference type="SMART" id="SM00388"/>
    </source>
</evidence>
<dbReference type="Gene3D" id="3.30.450.20">
    <property type="entry name" value="PAS domain"/>
    <property type="match status" value="1"/>
</dbReference>
<dbReference type="PANTHER" id="PTHR45453:SF1">
    <property type="entry name" value="PHOSPHATE REGULON SENSOR PROTEIN PHOR"/>
    <property type="match status" value="1"/>
</dbReference>
<evidence type="ECO:0000256" key="6">
    <source>
        <dbReference type="ARBA" id="ARBA00023012"/>
    </source>
</evidence>
<dbReference type="GO" id="GO:0005886">
    <property type="term" value="C:plasma membrane"/>
    <property type="evidence" value="ECO:0007669"/>
    <property type="project" value="TreeGrafter"/>
</dbReference>
<dbReference type="EC" id="2.7.13.3" evidence="2"/>
<dbReference type="CDD" id="cd00082">
    <property type="entry name" value="HisKA"/>
    <property type="match status" value="1"/>
</dbReference>
<keyword evidence="7" id="KW-1133">Transmembrane helix</keyword>
<evidence type="ECO:0000256" key="3">
    <source>
        <dbReference type="ARBA" id="ARBA00022553"/>
    </source>
</evidence>
<protein>
    <recommendedName>
        <fullName evidence="2">histidine kinase</fullName>
        <ecNumber evidence="2">2.7.13.3</ecNumber>
    </recommendedName>
</protein>
<dbReference type="GO" id="GO:0004721">
    <property type="term" value="F:phosphoprotein phosphatase activity"/>
    <property type="evidence" value="ECO:0007669"/>
    <property type="project" value="InterPro"/>
</dbReference>